<proteinExistence type="predicted"/>
<dbReference type="STRING" id="4795.A0A225VN60"/>
<dbReference type="SUPFAM" id="SSF48403">
    <property type="entry name" value="Ankyrin repeat"/>
    <property type="match status" value="1"/>
</dbReference>
<accession>A0A225VN60</accession>
<comment type="caution">
    <text evidence="1">The sequence shown here is derived from an EMBL/GenBank/DDBJ whole genome shotgun (WGS) entry which is preliminary data.</text>
</comment>
<organism evidence="1 2">
    <name type="scientific">Phytophthora megakarya</name>
    <dbReference type="NCBI Taxonomy" id="4795"/>
    <lineage>
        <taxon>Eukaryota</taxon>
        <taxon>Sar</taxon>
        <taxon>Stramenopiles</taxon>
        <taxon>Oomycota</taxon>
        <taxon>Peronosporomycetes</taxon>
        <taxon>Peronosporales</taxon>
        <taxon>Peronosporaceae</taxon>
        <taxon>Phytophthora</taxon>
    </lineage>
</organism>
<keyword evidence="2" id="KW-1185">Reference proteome</keyword>
<dbReference type="OrthoDB" id="128754at2759"/>
<dbReference type="Proteomes" id="UP000198211">
    <property type="component" value="Unassembled WGS sequence"/>
</dbReference>
<reference evidence="2" key="1">
    <citation type="submission" date="2017-03" db="EMBL/GenBank/DDBJ databases">
        <title>Phytopthora megakarya and P. palmivora, two closely related causual agents of cacao black pod achieved similar genome size and gene model numbers by different mechanisms.</title>
        <authorList>
            <person name="Ali S."/>
            <person name="Shao J."/>
            <person name="Larry D.J."/>
            <person name="Kronmiller B."/>
            <person name="Shen D."/>
            <person name="Strem M.D."/>
            <person name="Melnick R.L."/>
            <person name="Guiltinan M.J."/>
            <person name="Tyler B.M."/>
            <person name="Meinhardt L.W."/>
            <person name="Bailey B.A."/>
        </authorList>
    </citation>
    <scope>NUCLEOTIDE SEQUENCE [LARGE SCALE GENOMIC DNA]</scope>
    <source>
        <strain evidence="2">zdho120</strain>
    </source>
</reference>
<name>A0A225VN60_9STRA</name>
<sequence length="232" mass="26684">MDEIIPLAVRLVFRSKGSVLDIPHVIKSVTLFLDTSVELPLDVACKKNSIKLLDRIWESSGIFATNCNIPDTPWSIRKYLSTDKYYRQYQFSRSMGVAMELKNLEMVKWLVSKVQGCKVNSTIPIKAITWGSIELLNFLLESDNSSVEANIQTAEVGLHVDWDRDLLIDAVSSRHCHVMWWVLEHLPHIQHDKNRAMRIAVINGDIPLAEWFFYQMALHGQGTDKVVKWFIM</sequence>
<dbReference type="AlphaFoldDB" id="A0A225VN60"/>
<dbReference type="EMBL" id="NBNE01003793">
    <property type="protein sequence ID" value="OWZ06853.1"/>
    <property type="molecule type" value="Genomic_DNA"/>
</dbReference>
<gene>
    <name evidence="1" type="ORF">PHMEG_00020842</name>
</gene>
<dbReference type="Gene3D" id="1.25.40.20">
    <property type="entry name" value="Ankyrin repeat-containing domain"/>
    <property type="match status" value="1"/>
</dbReference>
<protein>
    <submittedName>
        <fullName evidence="1">Uncharacterized protein</fullName>
    </submittedName>
</protein>
<evidence type="ECO:0000313" key="1">
    <source>
        <dbReference type="EMBL" id="OWZ06853.1"/>
    </source>
</evidence>
<dbReference type="InterPro" id="IPR036770">
    <property type="entry name" value="Ankyrin_rpt-contain_sf"/>
</dbReference>
<evidence type="ECO:0000313" key="2">
    <source>
        <dbReference type="Proteomes" id="UP000198211"/>
    </source>
</evidence>